<dbReference type="EMBL" id="JACOOA010000001">
    <property type="protein sequence ID" value="MBC5583390.1"/>
    <property type="molecule type" value="Genomic_DNA"/>
</dbReference>
<organism evidence="3 4">
    <name type="scientific">Eggerthella hominis</name>
    <dbReference type="NCBI Taxonomy" id="2763043"/>
    <lineage>
        <taxon>Bacteria</taxon>
        <taxon>Bacillati</taxon>
        <taxon>Actinomycetota</taxon>
        <taxon>Coriobacteriia</taxon>
        <taxon>Eggerthellales</taxon>
        <taxon>Eggerthellaceae</taxon>
        <taxon>Eggerthella</taxon>
    </lineage>
</organism>
<evidence type="ECO:0000313" key="4">
    <source>
        <dbReference type="Proteomes" id="UP000622448"/>
    </source>
</evidence>
<protein>
    <submittedName>
        <fullName evidence="3">GNAT family N-acetyltransferase</fullName>
    </submittedName>
</protein>
<accession>A0ABR7BPX3</accession>
<proteinExistence type="predicted"/>
<keyword evidence="4" id="KW-1185">Reference proteome</keyword>
<gene>
    <name evidence="3" type="ORF">H8S61_04170</name>
</gene>
<dbReference type="Pfam" id="PF13523">
    <property type="entry name" value="Acetyltransf_8"/>
    <property type="match status" value="1"/>
</dbReference>
<evidence type="ECO:0000256" key="1">
    <source>
        <dbReference type="ARBA" id="ARBA00023251"/>
    </source>
</evidence>
<sequence length="166" mass="18400">MSHGIALRAFEDDDLSLFESWLARPHVAAWYDDPPAWINEVKGRRGDFAFIHHFIVEADGEPIGFCQFYEYARSGEEWHGDLDVAGVYSIDYLIGETSYLGRGYGAAIVGALVDRIAARADARRIIVQPEPENRASCGALLSNGFSFDPARKLYALDIAAADRSET</sequence>
<dbReference type="PANTHER" id="PTHR31438">
    <property type="entry name" value="LYSINE N-ACYLTRANSFERASE C17G9.06C-RELATED"/>
    <property type="match status" value="1"/>
</dbReference>
<evidence type="ECO:0000313" key="3">
    <source>
        <dbReference type="EMBL" id="MBC5583390.1"/>
    </source>
</evidence>
<dbReference type="InterPro" id="IPR016181">
    <property type="entry name" value="Acyl_CoA_acyltransferase"/>
</dbReference>
<evidence type="ECO:0000259" key="2">
    <source>
        <dbReference type="PROSITE" id="PS51186"/>
    </source>
</evidence>
<dbReference type="RefSeq" id="WP_186938033.1">
    <property type="nucleotide sequence ID" value="NZ_JACOOA010000001.1"/>
</dbReference>
<dbReference type="PROSITE" id="PS51186">
    <property type="entry name" value="GNAT"/>
    <property type="match status" value="1"/>
</dbReference>
<dbReference type="SUPFAM" id="SSF55729">
    <property type="entry name" value="Acyl-CoA N-acyltransferases (Nat)"/>
    <property type="match status" value="1"/>
</dbReference>
<name>A0ABR7BPX3_9ACTN</name>
<keyword evidence="1" id="KW-0046">Antibiotic resistance</keyword>
<dbReference type="InterPro" id="IPR000182">
    <property type="entry name" value="GNAT_dom"/>
</dbReference>
<feature type="domain" description="N-acetyltransferase" evidence="2">
    <location>
        <begin position="5"/>
        <end position="166"/>
    </location>
</feature>
<dbReference type="Proteomes" id="UP000622448">
    <property type="component" value="Unassembled WGS sequence"/>
</dbReference>
<dbReference type="PANTHER" id="PTHR31438:SF1">
    <property type="entry name" value="LYSINE N-ACYLTRANSFERASE C17G9.06C-RELATED"/>
    <property type="match status" value="1"/>
</dbReference>
<comment type="caution">
    <text evidence="3">The sequence shown here is derived from an EMBL/GenBank/DDBJ whole genome shotgun (WGS) entry which is preliminary data.</text>
</comment>
<dbReference type="Gene3D" id="3.40.630.30">
    <property type="match status" value="1"/>
</dbReference>
<reference evidence="3 4" key="1">
    <citation type="submission" date="2020-08" db="EMBL/GenBank/DDBJ databases">
        <title>Genome public.</title>
        <authorList>
            <person name="Liu C."/>
            <person name="Sun Q."/>
        </authorList>
    </citation>
    <scope>NUCLEOTIDE SEQUENCE [LARGE SCALE GENOMIC DNA]</scope>
    <source>
        <strain evidence="3 4">NSJ-70</strain>
    </source>
</reference>